<evidence type="ECO:0000256" key="1">
    <source>
        <dbReference type="SAM" id="SignalP"/>
    </source>
</evidence>
<name>A0A8K0GTH4_9ROSA</name>
<accession>A0A8K0GTH4</accession>
<dbReference type="InterPro" id="IPR007493">
    <property type="entry name" value="DUF538"/>
</dbReference>
<keyword evidence="1" id="KW-0732">Signal</keyword>
<evidence type="ECO:0000313" key="2">
    <source>
        <dbReference type="EMBL" id="KAF3436468.1"/>
    </source>
</evidence>
<reference evidence="2" key="1">
    <citation type="submission" date="2020-03" db="EMBL/GenBank/DDBJ databases">
        <title>A high-quality chromosome-level genome assembly of a woody plant with both climbing and erect habits, Rhamnella rubrinervis.</title>
        <authorList>
            <person name="Lu Z."/>
            <person name="Yang Y."/>
            <person name="Zhu X."/>
            <person name="Sun Y."/>
        </authorList>
    </citation>
    <scope>NUCLEOTIDE SEQUENCE</scope>
    <source>
        <strain evidence="2">BYM</strain>
        <tissue evidence="2">Leaf</tissue>
    </source>
</reference>
<dbReference type="Pfam" id="PF04398">
    <property type="entry name" value="DUF538"/>
    <property type="match status" value="1"/>
</dbReference>
<evidence type="ECO:0000313" key="3">
    <source>
        <dbReference type="Proteomes" id="UP000796880"/>
    </source>
</evidence>
<dbReference type="SUPFAM" id="SSF141562">
    <property type="entry name" value="At5g01610-like"/>
    <property type="match status" value="1"/>
</dbReference>
<comment type="caution">
    <text evidence="2">The sequence shown here is derived from an EMBL/GenBank/DDBJ whole genome shotgun (WGS) entry which is preliminary data.</text>
</comment>
<gene>
    <name evidence="2" type="ORF">FNV43_RR23560</name>
</gene>
<dbReference type="OrthoDB" id="1897482at2759"/>
<dbReference type="Gene3D" id="2.30.240.10">
    <property type="entry name" value="At5g01610-like"/>
    <property type="match status" value="1"/>
</dbReference>
<dbReference type="Proteomes" id="UP000796880">
    <property type="component" value="Unassembled WGS sequence"/>
</dbReference>
<sequence length="167" mass="18126">MGSISQPKPMVPMVVFVSWILIITLASSSSCAAGEDGSLSAYEVLEEYDFPVGLLPKGATDYTINRDTGEFTAHLNQTCKFHLENSYEVEYKSTITGVISKGKLKNLNGVKVKVLILWLTVVEVDRVGDELQFSVGIASANYPIDNFEESPQCGCGFDCVTVLSSSL</sequence>
<proteinExistence type="predicted"/>
<dbReference type="InterPro" id="IPR036758">
    <property type="entry name" value="At5g01610-like"/>
</dbReference>
<feature type="chain" id="PRO_5035452404" evidence="1">
    <location>
        <begin position="29"/>
        <end position="167"/>
    </location>
</feature>
<feature type="signal peptide" evidence="1">
    <location>
        <begin position="1"/>
        <end position="28"/>
    </location>
</feature>
<dbReference type="EMBL" id="VOIH02000010">
    <property type="protein sequence ID" value="KAF3436468.1"/>
    <property type="molecule type" value="Genomic_DNA"/>
</dbReference>
<protein>
    <submittedName>
        <fullName evidence="2">Uncharacterized protein</fullName>
    </submittedName>
</protein>
<dbReference type="AlphaFoldDB" id="A0A8K0GTH4"/>
<dbReference type="PANTHER" id="PTHR31676:SF196">
    <property type="entry name" value="DUF538 FAMILY PROTEIN"/>
    <property type="match status" value="1"/>
</dbReference>
<dbReference type="PANTHER" id="PTHR31676">
    <property type="entry name" value="T31J12.3 PROTEIN-RELATED"/>
    <property type="match status" value="1"/>
</dbReference>
<keyword evidence="3" id="KW-1185">Reference proteome</keyword>
<organism evidence="2 3">
    <name type="scientific">Rhamnella rubrinervis</name>
    <dbReference type="NCBI Taxonomy" id="2594499"/>
    <lineage>
        <taxon>Eukaryota</taxon>
        <taxon>Viridiplantae</taxon>
        <taxon>Streptophyta</taxon>
        <taxon>Embryophyta</taxon>
        <taxon>Tracheophyta</taxon>
        <taxon>Spermatophyta</taxon>
        <taxon>Magnoliopsida</taxon>
        <taxon>eudicotyledons</taxon>
        <taxon>Gunneridae</taxon>
        <taxon>Pentapetalae</taxon>
        <taxon>rosids</taxon>
        <taxon>fabids</taxon>
        <taxon>Rosales</taxon>
        <taxon>Rhamnaceae</taxon>
        <taxon>rhamnoid group</taxon>
        <taxon>Rhamneae</taxon>
        <taxon>Rhamnella</taxon>
    </lineage>
</organism>